<reference evidence="1" key="1">
    <citation type="submission" date="2021-06" db="EMBL/GenBank/DDBJ databases">
        <authorList>
            <person name="Hodson N. C."/>
            <person name="Mongue J. A."/>
            <person name="Jaron S. K."/>
        </authorList>
    </citation>
    <scope>NUCLEOTIDE SEQUENCE</scope>
</reference>
<feature type="non-terminal residue" evidence="1">
    <location>
        <position position="1"/>
    </location>
</feature>
<protein>
    <submittedName>
        <fullName evidence="1">Uncharacterized protein</fullName>
    </submittedName>
</protein>
<dbReference type="AlphaFoldDB" id="A0A8J2M2J8"/>
<accession>A0A8J2M2J8</accession>
<proteinExistence type="predicted"/>
<name>A0A8J2M2J8_9HEXA</name>
<keyword evidence="2" id="KW-1185">Reference proteome</keyword>
<gene>
    <name evidence="1" type="ORF">AFUS01_LOCUS41820</name>
</gene>
<sequence>KIPSEFSWDLMQFTGSRKYGWGICWRELRLSGVQRSVKSG</sequence>
<organism evidence="1 2">
    <name type="scientific">Allacma fusca</name>
    <dbReference type="NCBI Taxonomy" id="39272"/>
    <lineage>
        <taxon>Eukaryota</taxon>
        <taxon>Metazoa</taxon>
        <taxon>Ecdysozoa</taxon>
        <taxon>Arthropoda</taxon>
        <taxon>Hexapoda</taxon>
        <taxon>Collembola</taxon>
        <taxon>Symphypleona</taxon>
        <taxon>Sminthuridae</taxon>
        <taxon>Allacma</taxon>
    </lineage>
</organism>
<evidence type="ECO:0000313" key="1">
    <source>
        <dbReference type="EMBL" id="CAG7832115.1"/>
    </source>
</evidence>
<dbReference type="EMBL" id="CAJVCH010563579">
    <property type="protein sequence ID" value="CAG7832115.1"/>
    <property type="molecule type" value="Genomic_DNA"/>
</dbReference>
<evidence type="ECO:0000313" key="2">
    <source>
        <dbReference type="Proteomes" id="UP000708208"/>
    </source>
</evidence>
<comment type="caution">
    <text evidence="1">The sequence shown here is derived from an EMBL/GenBank/DDBJ whole genome shotgun (WGS) entry which is preliminary data.</text>
</comment>
<dbReference type="Proteomes" id="UP000708208">
    <property type="component" value="Unassembled WGS sequence"/>
</dbReference>